<keyword evidence="11" id="KW-1185">Reference proteome</keyword>
<comment type="subcellular location">
    <subcellularLocation>
        <location evidence="1">Cell membrane</location>
        <topology evidence="1">Single-pass membrane protein</topology>
    </subcellularLocation>
</comment>
<dbReference type="SUPFAM" id="SSF103088">
    <property type="entry name" value="OmpA-like"/>
    <property type="match status" value="1"/>
</dbReference>
<evidence type="ECO:0000256" key="2">
    <source>
        <dbReference type="ARBA" id="ARBA00008914"/>
    </source>
</evidence>
<dbReference type="EMBL" id="JAQIFT010000049">
    <property type="protein sequence ID" value="MDA3732595.1"/>
    <property type="molecule type" value="Genomic_DNA"/>
</dbReference>
<dbReference type="Pfam" id="PF13677">
    <property type="entry name" value="MotB_plug"/>
    <property type="match status" value="1"/>
</dbReference>
<dbReference type="GO" id="GO:0005886">
    <property type="term" value="C:plasma membrane"/>
    <property type="evidence" value="ECO:0007669"/>
    <property type="project" value="UniProtKB-SubCell"/>
</dbReference>
<evidence type="ECO:0000256" key="7">
    <source>
        <dbReference type="PROSITE-ProRule" id="PRU00473"/>
    </source>
</evidence>
<dbReference type="InterPro" id="IPR025713">
    <property type="entry name" value="MotB-like_N_dom"/>
</dbReference>
<comment type="similarity">
    <text evidence="2">Belongs to the MotB family.</text>
</comment>
<dbReference type="AlphaFoldDB" id="A0AA42DPA9"/>
<evidence type="ECO:0000313" key="10">
    <source>
        <dbReference type="EMBL" id="MDA3732595.1"/>
    </source>
</evidence>
<feature type="compositionally biased region" description="Basic and acidic residues" evidence="8">
    <location>
        <begin position="239"/>
        <end position="249"/>
    </location>
</feature>
<dbReference type="Proteomes" id="UP001169242">
    <property type="component" value="Unassembled WGS sequence"/>
</dbReference>
<protein>
    <submittedName>
        <fullName evidence="10">Flagellar motor protein MotB</fullName>
    </submittedName>
</protein>
<accession>A0AA42DPA9</accession>
<dbReference type="PROSITE" id="PS51123">
    <property type="entry name" value="OMPA_2"/>
    <property type="match status" value="1"/>
</dbReference>
<dbReference type="InterPro" id="IPR036737">
    <property type="entry name" value="OmpA-like_sf"/>
</dbReference>
<dbReference type="CDD" id="cd07185">
    <property type="entry name" value="OmpA_C-like"/>
    <property type="match status" value="1"/>
</dbReference>
<feature type="domain" description="OmpA-like" evidence="9">
    <location>
        <begin position="125"/>
        <end position="249"/>
    </location>
</feature>
<keyword evidence="6 7" id="KW-0472">Membrane</keyword>
<reference evidence="10" key="1">
    <citation type="journal article" date="2023" name="Int. J. Syst. Evol. Microbiol.">
        <title>&lt;i&gt;Holtiella tumoricola&lt;/i&gt; gen. nov. sp. nov., isolated from a human clinical sample.</title>
        <authorList>
            <person name="Allen-Vercoe E."/>
            <person name="Daigneault M.C."/>
            <person name="Vancuren S.J."/>
            <person name="Cochrane K."/>
            <person name="O'Neal L.L."/>
            <person name="Sankaranarayanan K."/>
            <person name="Lawson P.A."/>
        </authorList>
    </citation>
    <scope>NUCLEOTIDE SEQUENCE</scope>
    <source>
        <strain evidence="10">CC70A</strain>
    </source>
</reference>
<keyword evidence="10" id="KW-0282">Flagellum</keyword>
<dbReference type="InterPro" id="IPR006665">
    <property type="entry name" value="OmpA-like"/>
</dbReference>
<evidence type="ECO:0000256" key="5">
    <source>
        <dbReference type="ARBA" id="ARBA00022989"/>
    </source>
</evidence>
<evidence type="ECO:0000256" key="1">
    <source>
        <dbReference type="ARBA" id="ARBA00004162"/>
    </source>
</evidence>
<gene>
    <name evidence="10" type="ORF">PBV87_13970</name>
</gene>
<dbReference type="RefSeq" id="WP_053983926.1">
    <property type="nucleotide sequence ID" value="NZ_JAQIFT010000049.1"/>
</dbReference>
<keyword evidence="10" id="KW-0966">Cell projection</keyword>
<keyword evidence="3" id="KW-1003">Cell membrane</keyword>
<keyword evidence="5" id="KW-1133">Transmembrane helix</keyword>
<evidence type="ECO:0000259" key="9">
    <source>
        <dbReference type="PROSITE" id="PS51123"/>
    </source>
</evidence>
<comment type="caution">
    <text evidence="10">The sequence shown here is derived from an EMBL/GenBank/DDBJ whole genome shotgun (WGS) entry which is preliminary data.</text>
</comment>
<evidence type="ECO:0000256" key="6">
    <source>
        <dbReference type="ARBA" id="ARBA00023136"/>
    </source>
</evidence>
<keyword evidence="10" id="KW-0969">Cilium</keyword>
<evidence type="ECO:0000256" key="4">
    <source>
        <dbReference type="ARBA" id="ARBA00022692"/>
    </source>
</evidence>
<dbReference type="Gene3D" id="3.30.1330.60">
    <property type="entry name" value="OmpA-like domain"/>
    <property type="match status" value="1"/>
</dbReference>
<proteinExistence type="inferred from homology"/>
<organism evidence="10 11">
    <name type="scientific">Holtiella tumoricola</name>
    <dbReference type="NCBI Taxonomy" id="3018743"/>
    <lineage>
        <taxon>Bacteria</taxon>
        <taxon>Bacillati</taxon>
        <taxon>Bacillota</taxon>
        <taxon>Clostridia</taxon>
        <taxon>Lachnospirales</taxon>
        <taxon>Cellulosilyticaceae</taxon>
        <taxon>Holtiella</taxon>
    </lineage>
</organism>
<evidence type="ECO:0000313" key="11">
    <source>
        <dbReference type="Proteomes" id="UP001169242"/>
    </source>
</evidence>
<evidence type="ECO:0000256" key="8">
    <source>
        <dbReference type="SAM" id="MobiDB-lite"/>
    </source>
</evidence>
<dbReference type="Pfam" id="PF00691">
    <property type="entry name" value="OmpA"/>
    <property type="match status" value="1"/>
</dbReference>
<dbReference type="PANTHER" id="PTHR30329">
    <property type="entry name" value="STATOR ELEMENT OF FLAGELLAR MOTOR COMPLEX"/>
    <property type="match status" value="1"/>
</dbReference>
<sequence>MKRKEDEPKKGAPAYMNTYGDMMTLLLTFFVLMFSMSTIDSAKFKAFIESFQGSSGILDGGEVILNDNGMLGNGIQQFPVNQQMVSVSDFENYQQIKELQGIKENLEEFIYEEKLQDKVGVEHKGDAIIVSFEDVLLFETGKADLKPEAQEVLRTLGEGLLSYIDKGYKISLEGHTDNLPIRTPQFPSNWELSAARAIAVAKFFVADMNFSPETVSAEGYGEYRPIATNDTPEGRSANRRVELKLTKEN</sequence>
<dbReference type="InterPro" id="IPR050330">
    <property type="entry name" value="Bact_OuterMem_StrucFunc"/>
</dbReference>
<evidence type="ECO:0000256" key="3">
    <source>
        <dbReference type="ARBA" id="ARBA00022475"/>
    </source>
</evidence>
<keyword evidence="4" id="KW-0812">Transmembrane</keyword>
<feature type="region of interest" description="Disordered" evidence="8">
    <location>
        <begin position="223"/>
        <end position="249"/>
    </location>
</feature>
<name>A0AA42DPA9_9FIRM</name>
<dbReference type="PANTHER" id="PTHR30329:SF21">
    <property type="entry name" value="LIPOPROTEIN YIAD-RELATED"/>
    <property type="match status" value="1"/>
</dbReference>